<feature type="domain" description="IclR-ED" evidence="5">
    <location>
        <begin position="62"/>
        <end position="241"/>
    </location>
</feature>
<dbReference type="Gene3D" id="3.30.450.40">
    <property type="match status" value="1"/>
</dbReference>
<dbReference type="Pfam" id="PF01614">
    <property type="entry name" value="IclR_C"/>
    <property type="match status" value="1"/>
</dbReference>
<evidence type="ECO:0000259" key="5">
    <source>
        <dbReference type="PROSITE" id="PS51078"/>
    </source>
</evidence>
<gene>
    <name evidence="6" type="ORF">HUK68_20230</name>
</gene>
<dbReference type="PANTHER" id="PTHR30136">
    <property type="entry name" value="HELIX-TURN-HELIX TRANSCRIPTIONAL REGULATOR, ICLR FAMILY"/>
    <property type="match status" value="1"/>
</dbReference>
<dbReference type="SUPFAM" id="SSF46785">
    <property type="entry name" value="Winged helix' DNA-binding domain"/>
    <property type="match status" value="1"/>
</dbReference>
<evidence type="ECO:0000256" key="3">
    <source>
        <dbReference type="ARBA" id="ARBA00023163"/>
    </source>
</evidence>
<dbReference type="InterPro" id="IPR050707">
    <property type="entry name" value="HTH_MetabolicPath_Reg"/>
</dbReference>
<protein>
    <submittedName>
        <fullName evidence="6">IclR family transcriptional regulator</fullName>
    </submittedName>
</protein>
<dbReference type="Gene3D" id="1.10.10.10">
    <property type="entry name" value="Winged helix-like DNA-binding domain superfamily/Winged helix DNA-binding domain"/>
    <property type="match status" value="1"/>
</dbReference>
<dbReference type="PROSITE" id="PS51078">
    <property type="entry name" value="ICLR_ED"/>
    <property type="match status" value="1"/>
</dbReference>
<geneLocation type="plasmid" evidence="6 7">
    <name>unnamed1</name>
</geneLocation>
<keyword evidence="2" id="KW-0238">DNA-binding</keyword>
<dbReference type="InterPro" id="IPR014757">
    <property type="entry name" value="Tscrpt_reg_IclR_C"/>
</dbReference>
<evidence type="ECO:0000259" key="4">
    <source>
        <dbReference type="PROSITE" id="PS51077"/>
    </source>
</evidence>
<sequence>MRRSLLVLRVLGRHQEEGISVTDVIAQTQLERSTAHRLLTCLVEERFAERDPLTRRYRLGIDAMQMGLASLRRAPLVASYQPLMQRLARTSGDTVYLLVRQGDYTICLHREDGPYPVKVFSTRVGDARVLGVGVGGMAILAGLADEDVQRIHAQHQAAFDAAGLGDAAFRRTIARTRRSGCAEMLDTVTPGVGGVGMAIANAEGAPFAAISIASIQPRMQAPRRAELAALLARELSAGSGGC</sequence>
<dbReference type="EMBL" id="CP054841">
    <property type="protein sequence ID" value="QKV55267.1"/>
    <property type="molecule type" value="Genomic_DNA"/>
</dbReference>
<keyword evidence="6" id="KW-0614">Plasmid</keyword>
<dbReference type="PROSITE" id="PS51077">
    <property type="entry name" value="HTH_ICLR"/>
    <property type="match status" value="1"/>
</dbReference>
<evidence type="ECO:0000313" key="6">
    <source>
        <dbReference type="EMBL" id="QKV55267.1"/>
    </source>
</evidence>
<evidence type="ECO:0000256" key="2">
    <source>
        <dbReference type="ARBA" id="ARBA00023125"/>
    </source>
</evidence>
<feature type="domain" description="HTH iclR-type" evidence="4">
    <location>
        <begin position="1"/>
        <end position="61"/>
    </location>
</feature>
<dbReference type="Proteomes" id="UP000509579">
    <property type="component" value="Plasmid unnamed1"/>
</dbReference>
<dbReference type="GO" id="GO:0003700">
    <property type="term" value="F:DNA-binding transcription factor activity"/>
    <property type="evidence" value="ECO:0007669"/>
    <property type="project" value="TreeGrafter"/>
</dbReference>
<evidence type="ECO:0000313" key="7">
    <source>
        <dbReference type="Proteomes" id="UP000509579"/>
    </source>
</evidence>
<dbReference type="Pfam" id="PF09339">
    <property type="entry name" value="HTH_IclR"/>
    <property type="match status" value="1"/>
</dbReference>
<dbReference type="AlphaFoldDB" id="A0A6N1X7F8"/>
<evidence type="ECO:0000256" key="1">
    <source>
        <dbReference type="ARBA" id="ARBA00023015"/>
    </source>
</evidence>
<keyword evidence="1" id="KW-0805">Transcription regulation</keyword>
<dbReference type="InterPro" id="IPR029016">
    <property type="entry name" value="GAF-like_dom_sf"/>
</dbReference>
<dbReference type="SMART" id="SM00346">
    <property type="entry name" value="HTH_ICLR"/>
    <property type="match status" value="1"/>
</dbReference>
<dbReference type="PANTHER" id="PTHR30136:SF39">
    <property type="entry name" value="TRANSCRIPTIONAL REGULATORY PROTEIN"/>
    <property type="match status" value="1"/>
</dbReference>
<dbReference type="GO" id="GO:0045892">
    <property type="term" value="P:negative regulation of DNA-templated transcription"/>
    <property type="evidence" value="ECO:0007669"/>
    <property type="project" value="TreeGrafter"/>
</dbReference>
<dbReference type="InterPro" id="IPR036390">
    <property type="entry name" value="WH_DNA-bd_sf"/>
</dbReference>
<dbReference type="SUPFAM" id="SSF55781">
    <property type="entry name" value="GAF domain-like"/>
    <property type="match status" value="1"/>
</dbReference>
<name>A0A6N1X7F8_9BURK</name>
<dbReference type="RefSeq" id="WP_175506056.1">
    <property type="nucleotide sequence ID" value="NZ_CAURQT010000026.1"/>
</dbReference>
<dbReference type="InterPro" id="IPR036388">
    <property type="entry name" value="WH-like_DNA-bd_sf"/>
</dbReference>
<proteinExistence type="predicted"/>
<reference evidence="6 7" key="1">
    <citation type="submission" date="2020-06" db="EMBL/GenBank/DDBJ databases">
        <title>Acidovorax antarctica sp. nov., isolated from Corinth ice sheet soil, Antarctic Fields Peninsula.</title>
        <authorList>
            <person name="Xu Q."/>
            <person name="Peng F."/>
        </authorList>
    </citation>
    <scope>NUCLEOTIDE SEQUENCE [LARGE SCALE GENOMIC DNA]</scope>
    <source>
        <strain evidence="6 7">16-35-5</strain>
        <plasmid evidence="6 7">unnamed1</plasmid>
    </source>
</reference>
<dbReference type="KEGG" id="aant:HUK68_20230"/>
<organism evidence="6 7">
    <name type="scientific">Comamonas antarctica</name>
    <dbReference type="NCBI Taxonomy" id="2743470"/>
    <lineage>
        <taxon>Bacteria</taxon>
        <taxon>Pseudomonadati</taxon>
        <taxon>Pseudomonadota</taxon>
        <taxon>Betaproteobacteria</taxon>
        <taxon>Burkholderiales</taxon>
        <taxon>Comamonadaceae</taxon>
        <taxon>Comamonas</taxon>
    </lineage>
</organism>
<accession>A0A6N1X7F8</accession>
<keyword evidence="3" id="KW-0804">Transcription</keyword>
<dbReference type="InterPro" id="IPR005471">
    <property type="entry name" value="Tscrpt_reg_IclR_N"/>
</dbReference>
<keyword evidence="7" id="KW-1185">Reference proteome</keyword>
<dbReference type="GO" id="GO:0003677">
    <property type="term" value="F:DNA binding"/>
    <property type="evidence" value="ECO:0007669"/>
    <property type="project" value="UniProtKB-KW"/>
</dbReference>